<dbReference type="Pfam" id="PF01266">
    <property type="entry name" value="DAO"/>
    <property type="match status" value="1"/>
</dbReference>
<dbReference type="GO" id="GO:0005886">
    <property type="term" value="C:plasma membrane"/>
    <property type="evidence" value="ECO:0007669"/>
    <property type="project" value="TreeGrafter"/>
</dbReference>
<dbReference type="InterPro" id="IPR006076">
    <property type="entry name" value="FAD-dep_OxRdtase"/>
</dbReference>
<dbReference type="GO" id="GO:0005737">
    <property type="term" value="C:cytoplasm"/>
    <property type="evidence" value="ECO:0007669"/>
    <property type="project" value="TreeGrafter"/>
</dbReference>
<name>A0A158BXE4_9BURK</name>
<dbReference type="Proteomes" id="UP000071859">
    <property type="component" value="Unassembled WGS sequence"/>
</dbReference>
<evidence type="ECO:0000313" key="5">
    <source>
        <dbReference type="Proteomes" id="UP000071859"/>
    </source>
</evidence>
<dbReference type="EMBL" id="FCOX02000015">
    <property type="protein sequence ID" value="SAK74762.1"/>
    <property type="molecule type" value="Genomic_DNA"/>
</dbReference>
<dbReference type="Gene3D" id="3.50.50.60">
    <property type="entry name" value="FAD/NAD(P)-binding domain"/>
    <property type="match status" value="1"/>
</dbReference>
<evidence type="ECO:0000256" key="2">
    <source>
        <dbReference type="ARBA" id="ARBA00023002"/>
    </source>
</evidence>
<organism evidence="4 5">
    <name type="scientific">Caballeronia calidae</name>
    <dbReference type="NCBI Taxonomy" id="1777139"/>
    <lineage>
        <taxon>Bacteria</taxon>
        <taxon>Pseudomonadati</taxon>
        <taxon>Pseudomonadota</taxon>
        <taxon>Betaproteobacteria</taxon>
        <taxon>Burkholderiales</taxon>
        <taxon>Burkholderiaceae</taxon>
        <taxon>Caballeronia</taxon>
    </lineage>
</organism>
<dbReference type="GO" id="GO:0008718">
    <property type="term" value="F:D-amino-acid dehydrogenase activity"/>
    <property type="evidence" value="ECO:0007669"/>
    <property type="project" value="TreeGrafter"/>
</dbReference>
<gene>
    <name evidence="4" type="ORF">AWB78_03222</name>
</gene>
<dbReference type="PANTHER" id="PTHR13847:SF280">
    <property type="entry name" value="D-AMINO ACID DEHYDROGENASE"/>
    <property type="match status" value="1"/>
</dbReference>
<feature type="domain" description="FAD dependent oxidoreductase" evidence="3">
    <location>
        <begin position="9"/>
        <end position="400"/>
    </location>
</feature>
<keyword evidence="2" id="KW-0560">Oxidoreductase</keyword>
<dbReference type="InterPro" id="IPR036188">
    <property type="entry name" value="FAD/NAD-bd_sf"/>
</dbReference>
<evidence type="ECO:0000259" key="3">
    <source>
        <dbReference type="Pfam" id="PF01266"/>
    </source>
</evidence>
<protein>
    <submittedName>
        <fullName evidence="4">FAD dependent oxidoreductase</fullName>
    </submittedName>
</protein>
<comment type="caution">
    <text evidence="4">The sequence shown here is derived from an EMBL/GenBank/DDBJ whole genome shotgun (WGS) entry which is preliminary data.</text>
</comment>
<dbReference type="AlphaFoldDB" id="A0A158BXE4"/>
<proteinExistence type="inferred from homology"/>
<comment type="similarity">
    <text evidence="1">Belongs to the DadA oxidoreductase family.</text>
</comment>
<dbReference type="GO" id="GO:0055130">
    <property type="term" value="P:D-alanine catabolic process"/>
    <property type="evidence" value="ECO:0007669"/>
    <property type="project" value="TreeGrafter"/>
</dbReference>
<dbReference type="PANTHER" id="PTHR13847">
    <property type="entry name" value="SARCOSINE DEHYDROGENASE-RELATED"/>
    <property type="match status" value="1"/>
</dbReference>
<evidence type="ECO:0000313" key="4">
    <source>
        <dbReference type="EMBL" id="SAK74762.1"/>
    </source>
</evidence>
<keyword evidence="5" id="KW-1185">Reference proteome</keyword>
<sequence length="419" mass="45776">MAEALDPVDVAIVGGGIIGVSTAYWLAKAGVRTALFEKGTLACEQSSRNWGWVRTLSRDMPEVPLALLANRRWREIQEQVDVGYRQNGLLYLQENERDASDHARWFESAKTCGAKAEFLTKRAAQQLLPQSARAWTGAMHSASCGVAEPTQATAGIAALARQAGATIVENCAVRGIESSAGRVSAVVTETGRVRAQNVLVAAGAWSRLFCGNFGVEFPQLKVRGSVLRTAPFDAGMSVSINAKDFTCRKRADGGYTVSQFSASLGELVPDSFRLMNKFLRPWIANRSIVRVRLNQRFVEEWKIPRRFPSDRESPFERCRMLDPLPYAKGIDQAWTRLRDSFPVFNGARIAQSWGGYIDVTPDAMPVIGPLHDVPGLYLASGFSGHGFGIGPAVGECVAALIRGDTPPVDLEPFRLARYA</sequence>
<evidence type="ECO:0000256" key="1">
    <source>
        <dbReference type="ARBA" id="ARBA00009410"/>
    </source>
</evidence>
<dbReference type="SUPFAM" id="SSF51905">
    <property type="entry name" value="FAD/NAD(P)-binding domain"/>
    <property type="match status" value="1"/>
</dbReference>
<dbReference type="Gene3D" id="3.30.9.10">
    <property type="entry name" value="D-Amino Acid Oxidase, subunit A, domain 2"/>
    <property type="match status" value="1"/>
</dbReference>
<accession>A0A158BXE4</accession>
<reference evidence="4" key="1">
    <citation type="submission" date="2016-01" db="EMBL/GenBank/DDBJ databases">
        <authorList>
            <person name="Peeters C."/>
        </authorList>
    </citation>
    <scope>NUCLEOTIDE SEQUENCE</scope>
    <source>
        <strain evidence="4">LMG 29321</strain>
    </source>
</reference>